<dbReference type="InterPro" id="IPR008266">
    <property type="entry name" value="Tyr_kinase_AS"/>
</dbReference>
<evidence type="ECO:0000256" key="2">
    <source>
        <dbReference type="ARBA" id="ARBA00011606"/>
    </source>
</evidence>
<comment type="caution">
    <text evidence="16">The sequence shown here is derived from an EMBL/GenBank/DDBJ whole genome shotgun (WGS) entry which is preliminary data.</text>
</comment>
<reference evidence="16" key="2">
    <citation type="journal article" date="2022" name="Hortic Res">
        <title>The genome of Dioscorea zingiberensis sheds light on the biosynthesis, origin and evolution of the medicinally important diosgenin saponins.</title>
        <authorList>
            <person name="Li Y."/>
            <person name="Tan C."/>
            <person name="Li Z."/>
            <person name="Guo J."/>
            <person name="Li S."/>
            <person name="Chen X."/>
            <person name="Wang C."/>
            <person name="Dai X."/>
            <person name="Yang H."/>
            <person name="Song W."/>
            <person name="Hou L."/>
            <person name="Xu J."/>
            <person name="Tong Z."/>
            <person name="Xu A."/>
            <person name="Yuan X."/>
            <person name="Wang W."/>
            <person name="Yang Q."/>
            <person name="Chen L."/>
            <person name="Sun Z."/>
            <person name="Wang K."/>
            <person name="Pan B."/>
            <person name="Chen J."/>
            <person name="Bao Y."/>
            <person name="Liu F."/>
            <person name="Qi X."/>
            <person name="Gang D.R."/>
            <person name="Wen J."/>
            <person name="Li J."/>
        </authorList>
    </citation>
    <scope>NUCLEOTIDE SEQUENCE</scope>
    <source>
        <strain evidence="16">Dzin_1.0</strain>
    </source>
</reference>
<keyword evidence="4" id="KW-0723">Serine/threonine-protein kinase</keyword>
<evidence type="ECO:0000259" key="15">
    <source>
        <dbReference type="PROSITE" id="PS50011"/>
    </source>
</evidence>
<dbReference type="EMBL" id="JAGGNH010000006">
    <property type="protein sequence ID" value="KAJ0970288.1"/>
    <property type="molecule type" value="Genomic_DNA"/>
</dbReference>
<evidence type="ECO:0000256" key="8">
    <source>
        <dbReference type="ARBA" id="ARBA00022777"/>
    </source>
</evidence>
<evidence type="ECO:0000256" key="10">
    <source>
        <dbReference type="ARBA" id="ARBA00022917"/>
    </source>
</evidence>
<evidence type="ECO:0000313" key="17">
    <source>
        <dbReference type="Proteomes" id="UP001085076"/>
    </source>
</evidence>
<organism evidence="16 17">
    <name type="scientific">Dioscorea zingiberensis</name>
    <dbReference type="NCBI Taxonomy" id="325984"/>
    <lineage>
        <taxon>Eukaryota</taxon>
        <taxon>Viridiplantae</taxon>
        <taxon>Streptophyta</taxon>
        <taxon>Embryophyta</taxon>
        <taxon>Tracheophyta</taxon>
        <taxon>Spermatophyta</taxon>
        <taxon>Magnoliopsida</taxon>
        <taxon>Liliopsida</taxon>
        <taxon>Dioscoreales</taxon>
        <taxon>Dioscoreaceae</taxon>
        <taxon>Dioscorea</taxon>
    </lineage>
</organism>
<keyword evidence="9" id="KW-0067">ATP-binding</keyword>
<evidence type="ECO:0000256" key="4">
    <source>
        <dbReference type="ARBA" id="ARBA00022527"/>
    </source>
</evidence>
<comment type="catalytic activity">
    <reaction evidence="12">
        <text>L-seryl-[protein] + ATP = O-phospho-L-seryl-[protein] + ADP + H(+)</text>
        <dbReference type="Rhea" id="RHEA:17989"/>
        <dbReference type="Rhea" id="RHEA-COMP:9863"/>
        <dbReference type="Rhea" id="RHEA-COMP:11604"/>
        <dbReference type="ChEBI" id="CHEBI:15378"/>
        <dbReference type="ChEBI" id="CHEBI:29999"/>
        <dbReference type="ChEBI" id="CHEBI:30616"/>
        <dbReference type="ChEBI" id="CHEBI:83421"/>
        <dbReference type="ChEBI" id="CHEBI:456216"/>
        <dbReference type="EC" id="2.7.11.1"/>
    </reaction>
</comment>
<keyword evidence="8" id="KW-0418">Kinase</keyword>
<evidence type="ECO:0000256" key="5">
    <source>
        <dbReference type="ARBA" id="ARBA00022679"/>
    </source>
</evidence>
<feature type="domain" description="Protein kinase" evidence="15">
    <location>
        <begin position="78"/>
        <end position="313"/>
    </location>
</feature>
<dbReference type="Gene3D" id="3.30.200.20">
    <property type="entry name" value="Phosphorylase Kinase, domain 1"/>
    <property type="match status" value="1"/>
</dbReference>
<dbReference type="Gene3D" id="1.10.510.10">
    <property type="entry name" value="Transferase(Phosphotransferase) domain 1"/>
    <property type="match status" value="1"/>
</dbReference>
<keyword evidence="7" id="KW-0251">Elongation factor</keyword>
<accession>A0A9D5CBT2</accession>
<dbReference type="InterPro" id="IPR000719">
    <property type="entry name" value="Prot_kinase_dom"/>
</dbReference>
<evidence type="ECO:0000313" key="16">
    <source>
        <dbReference type="EMBL" id="KAJ0970288.1"/>
    </source>
</evidence>
<evidence type="ECO:0000256" key="9">
    <source>
        <dbReference type="ARBA" id="ARBA00022840"/>
    </source>
</evidence>
<keyword evidence="5" id="KW-0808">Transferase</keyword>
<dbReference type="Pfam" id="PF00736">
    <property type="entry name" value="EF1_GNE"/>
    <property type="match status" value="1"/>
</dbReference>
<dbReference type="InterPro" id="IPR014717">
    <property type="entry name" value="Transl_elong_EF1B/ribsomal_bS6"/>
</dbReference>
<dbReference type="InterPro" id="IPR011009">
    <property type="entry name" value="Kinase-like_dom_sf"/>
</dbReference>
<comment type="similarity">
    <text evidence="1">Belongs to the EF-1-beta/EF-1-delta family.</text>
</comment>
<evidence type="ECO:0000256" key="6">
    <source>
        <dbReference type="ARBA" id="ARBA00022741"/>
    </source>
</evidence>
<name>A0A9D5CBT2_9LILI</name>
<proteinExistence type="inferred from homology"/>
<evidence type="ECO:0000256" key="13">
    <source>
        <dbReference type="ARBA" id="ARBA00058380"/>
    </source>
</evidence>
<protein>
    <recommendedName>
        <fullName evidence="3">non-specific serine/threonine protein kinase</fullName>
        <ecNumber evidence="3">2.7.11.1</ecNumber>
    </recommendedName>
</protein>
<dbReference type="Pfam" id="PF00069">
    <property type="entry name" value="Pkinase"/>
    <property type="match status" value="1"/>
</dbReference>
<dbReference type="CDD" id="cd00292">
    <property type="entry name" value="EF1B"/>
    <property type="match status" value="1"/>
</dbReference>
<comment type="function">
    <text evidence="13">EF-1-beta and EF-1-beta' stimulate the exchange of GDP bound to EF-1-alpha to GTP.</text>
</comment>
<evidence type="ECO:0000256" key="3">
    <source>
        <dbReference type="ARBA" id="ARBA00012513"/>
    </source>
</evidence>
<feature type="region of interest" description="Disordered" evidence="14">
    <location>
        <begin position="1"/>
        <end position="21"/>
    </location>
</feature>
<dbReference type="InterPro" id="IPR051420">
    <property type="entry name" value="Ser_Thr_Kinases_DiverseReg"/>
</dbReference>
<dbReference type="PROSITE" id="PS00109">
    <property type="entry name" value="PROTEIN_KINASE_TYR"/>
    <property type="match status" value="1"/>
</dbReference>
<evidence type="ECO:0000256" key="11">
    <source>
        <dbReference type="ARBA" id="ARBA00047899"/>
    </source>
</evidence>
<gene>
    <name evidence="16" type="ORF">J5N97_023165</name>
</gene>
<keyword evidence="17" id="KW-1185">Reference proteome</keyword>
<dbReference type="GO" id="GO:0003746">
    <property type="term" value="F:translation elongation factor activity"/>
    <property type="evidence" value="ECO:0007669"/>
    <property type="project" value="UniProtKB-KW"/>
</dbReference>
<evidence type="ECO:0000256" key="7">
    <source>
        <dbReference type="ARBA" id="ARBA00022768"/>
    </source>
</evidence>
<dbReference type="OrthoDB" id="595010at2759"/>
<comment type="subunit">
    <text evidence="2">EF-1 is composed of 4 subunits: alpha, beta (1B-alpha=beta'), delta (1B-beta), and gamma (1B-gamma).</text>
</comment>
<dbReference type="InterPro" id="IPR036219">
    <property type="entry name" value="eEF-1beta-like_sf"/>
</dbReference>
<reference evidence="16" key="1">
    <citation type="submission" date="2021-03" db="EMBL/GenBank/DDBJ databases">
        <authorList>
            <person name="Li Z."/>
            <person name="Yang C."/>
        </authorList>
    </citation>
    <scope>NUCLEOTIDE SEQUENCE</scope>
    <source>
        <strain evidence="16">Dzin_1.0</strain>
        <tissue evidence="16">Leaf</tissue>
    </source>
</reference>
<dbReference type="GO" id="GO:0005524">
    <property type="term" value="F:ATP binding"/>
    <property type="evidence" value="ECO:0007669"/>
    <property type="project" value="UniProtKB-KW"/>
</dbReference>
<dbReference type="SUPFAM" id="SSF56112">
    <property type="entry name" value="Protein kinase-like (PK-like)"/>
    <property type="match status" value="1"/>
</dbReference>
<sequence>MKRKQPKSARQLLKHLPKRKKKSSVLLDVKPWDDETDMKKLEEAVRSIKMEGLLWGASKMTPVVVGITYVCYKRDKSIANDSSEDFGAHSIVYKATLPSGGSLAIKKLQGEGQVVEQSFQNEIQALTQIRHRNIVRLYGFYSTAKFNFIAYEYMERGSLGAILRSNKRAMELDWVKRVNIIRDIAQALSYLHHDCAPPIVHRDITSNNILLDEEYKACVSNFGISRLLEPNSSHWSMLAGTHGYMAQELAYIMRVTKKCDVYSFGVVALEVMHGIHPGDLINGLSSSMLVKDILDPRLPFYIDDQVAITKCLQ</sequence>
<dbReference type="PROSITE" id="PS50011">
    <property type="entry name" value="PROTEIN_KINASE_DOM"/>
    <property type="match status" value="1"/>
</dbReference>
<dbReference type="SMART" id="SM00888">
    <property type="entry name" value="EF1_GNE"/>
    <property type="match status" value="1"/>
</dbReference>
<dbReference type="Proteomes" id="UP001085076">
    <property type="component" value="Miscellaneous, Linkage group lg06"/>
</dbReference>
<comment type="catalytic activity">
    <reaction evidence="11">
        <text>L-threonyl-[protein] + ATP = O-phospho-L-threonyl-[protein] + ADP + H(+)</text>
        <dbReference type="Rhea" id="RHEA:46608"/>
        <dbReference type="Rhea" id="RHEA-COMP:11060"/>
        <dbReference type="Rhea" id="RHEA-COMP:11605"/>
        <dbReference type="ChEBI" id="CHEBI:15378"/>
        <dbReference type="ChEBI" id="CHEBI:30013"/>
        <dbReference type="ChEBI" id="CHEBI:30616"/>
        <dbReference type="ChEBI" id="CHEBI:61977"/>
        <dbReference type="ChEBI" id="CHEBI:456216"/>
        <dbReference type="EC" id="2.7.11.1"/>
    </reaction>
</comment>
<evidence type="ECO:0000256" key="12">
    <source>
        <dbReference type="ARBA" id="ARBA00048679"/>
    </source>
</evidence>
<dbReference type="EC" id="2.7.11.1" evidence="3"/>
<dbReference type="InterPro" id="IPR014038">
    <property type="entry name" value="EF1B_bsu/dsu_GNE"/>
</dbReference>
<keyword evidence="10" id="KW-0648">Protein biosynthesis</keyword>
<dbReference type="PANTHER" id="PTHR48005">
    <property type="entry name" value="LEUCINE RICH REPEAT KINASE 2"/>
    <property type="match status" value="1"/>
</dbReference>
<dbReference type="FunFam" id="1.10.510.10:FF:001023">
    <property type="entry name" value="Os07g0541700 protein"/>
    <property type="match status" value="1"/>
</dbReference>
<dbReference type="GO" id="GO:0004674">
    <property type="term" value="F:protein serine/threonine kinase activity"/>
    <property type="evidence" value="ECO:0007669"/>
    <property type="project" value="UniProtKB-KW"/>
</dbReference>
<evidence type="ECO:0000256" key="1">
    <source>
        <dbReference type="ARBA" id="ARBA00007411"/>
    </source>
</evidence>
<dbReference type="Gene3D" id="3.30.70.60">
    <property type="match status" value="1"/>
</dbReference>
<dbReference type="AlphaFoldDB" id="A0A9D5CBT2"/>
<dbReference type="PANTHER" id="PTHR48005:SF70">
    <property type="entry name" value="MDIS1-INTERACTING RECEPTOR LIKE KINASE 2-LIKE"/>
    <property type="match status" value="1"/>
</dbReference>
<dbReference type="SUPFAM" id="SSF54984">
    <property type="entry name" value="eEF-1beta-like"/>
    <property type="match status" value="1"/>
</dbReference>
<keyword evidence="6" id="KW-0547">Nucleotide-binding</keyword>
<dbReference type="FunFam" id="3.30.70.60:FF:000001">
    <property type="entry name" value="Elongation factor 1-beta 1 like"/>
    <property type="match status" value="1"/>
</dbReference>
<evidence type="ECO:0000256" key="14">
    <source>
        <dbReference type="SAM" id="MobiDB-lite"/>
    </source>
</evidence>